<dbReference type="CDD" id="cd12148">
    <property type="entry name" value="fungal_TF_MHR"/>
    <property type="match status" value="1"/>
</dbReference>
<dbReference type="Pfam" id="PF00172">
    <property type="entry name" value="Zn_clus"/>
    <property type="match status" value="1"/>
</dbReference>
<dbReference type="CDD" id="cd00067">
    <property type="entry name" value="GAL4"/>
    <property type="match status" value="1"/>
</dbReference>
<feature type="compositionally biased region" description="Basic and acidic residues" evidence="6">
    <location>
        <begin position="146"/>
        <end position="163"/>
    </location>
</feature>
<dbReference type="PANTHER" id="PTHR31668:SF26">
    <property type="entry name" value="GLUCOSE TRANSPORT TRANSCRIPTION REGULATOR RGT1-RELATED"/>
    <property type="match status" value="1"/>
</dbReference>
<keyword evidence="9" id="KW-1185">Reference proteome</keyword>
<dbReference type="Gene3D" id="4.10.240.10">
    <property type="entry name" value="Zn(2)-C6 fungal-type DNA-binding domain"/>
    <property type="match status" value="1"/>
</dbReference>
<keyword evidence="4" id="KW-0804">Transcription</keyword>
<keyword evidence="1" id="KW-0479">Metal-binding</keyword>
<dbReference type="PROSITE" id="PS50048">
    <property type="entry name" value="ZN2_CY6_FUNGAL_2"/>
    <property type="match status" value="1"/>
</dbReference>
<evidence type="ECO:0000256" key="3">
    <source>
        <dbReference type="ARBA" id="ARBA00023125"/>
    </source>
</evidence>
<feature type="region of interest" description="Disordered" evidence="6">
    <location>
        <begin position="330"/>
        <end position="374"/>
    </location>
</feature>
<evidence type="ECO:0000256" key="4">
    <source>
        <dbReference type="ARBA" id="ARBA00023163"/>
    </source>
</evidence>
<feature type="region of interest" description="Disordered" evidence="6">
    <location>
        <begin position="1"/>
        <end position="54"/>
    </location>
</feature>
<evidence type="ECO:0000313" key="9">
    <source>
        <dbReference type="Proteomes" id="UP001172155"/>
    </source>
</evidence>
<keyword evidence="3" id="KW-0238">DNA-binding</keyword>
<evidence type="ECO:0000256" key="6">
    <source>
        <dbReference type="SAM" id="MobiDB-lite"/>
    </source>
</evidence>
<dbReference type="GO" id="GO:0000981">
    <property type="term" value="F:DNA-binding transcription factor activity, RNA polymerase II-specific"/>
    <property type="evidence" value="ECO:0007669"/>
    <property type="project" value="InterPro"/>
</dbReference>
<proteinExistence type="predicted"/>
<dbReference type="GO" id="GO:0003677">
    <property type="term" value="F:DNA binding"/>
    <property type="evidence" value="ECO:0007669"/>
    <property type="project" value="UniProtKB-KW"/>
</dbReference>
<evidence type="ECO:0000259" key="7">
    <source>
        <dbReference type="PROSITE" id="PS50048"/>
    </source>
</evidence>
<dbReference type="PROSITE" id="PS00463">
    <property type="entry name" value="ZN2_CY6_FUNGAL_1"/>
    <property type="match status" value="1"/>
</dbReference>
<evidence type="ECO:0000313" key="8">
    <source>
        <dbReference type="EMBL" id="KAK0743760.1"/>
    </source>
</evidence>
<protein>
    <recommendedName>
        <fullName evidence="7">Zn(2)-C6 fungal-type domain-containing protein</fullName>
    </recommendedName>
</protein>
<keyword evidence="2" id="KW-0805">Transcription regulation</keyword>
<dbReference type="Proteomes" id="UP001172155">
    <property type="component" value="Unassembled WGS sequence"/>
</dbReference>
<feature type="region of interest" description="Disordered" evidence="6">
    <location>
        <begin position="132"/>
        <end position="185"/>
    </location>
</feature>
<dbReference type="GO" id="GO:0008270">
    <property type="term" value="F:zinc ion binding"/>
    <property type="evidence" value="ECO:0007669"/>
    <property type="project" value="InterPro"/>
</dbReference>
<dbReference type="InterPro" id="IPR001138">
    <property type="entry name" value="Zn2Cys6_DnaBD"/>
</dbReference>
<feature type="region of interest" description="Disordered" evidence="6">
    <location>
        <begin position="824"/>
        <end position="856"/>
    </location>
</feature>
<evidence type="ECO:0000256" key="5">
    <source>
        <dbReference type="ARBA" id="ARBA00023242"/>
    </source>
</evidence>
<gene>
    <name evidence="8" type="ORF">B0T18DRAFT_469286</name>
</gene>
<evidence type="ECO:0000256" key="2">
    <source>
        <dbReference type="ARBA" id="ARBA00023015"/>
    </source>
</evidence>
<evidence type="ECO:0000256" key="1">
    <source>
        <dbReference type="ARBA" id="ARBA00022723"/>
    </source>
</evidence>
<feature type="compositionally biased region" description="Polar residues" evidence="6">
    <location>
        <begin position="10"/>
        <end position="36"/>
    </location>
</feature>
<feature type="domain" description="Zn(2)-C6 fungal-type" evidence="7">
    <location>
        <begin position="260"/>
        <end position="294"/>
    </location>
</feature>
<dbReference type="EMBL" id="JAUKUD010000005">
    <property type="protein sequence ID" value="KAK0743760.1"/>
    <property type="molecule type" value="Genomic_DNA"/>
</dbReference>
<dbReference type="InterPro" id="IPR036864">
    <property type="entry name" value="Zn2-C6_fun-type_DNA-bd_sf"/>
</dbReference>
<dbReference type="SMART" id="SM00066">
    <property type="entry name" value="GAL4"/>
    <property type="match status" value="1"/>
</dbReference>
<reference evidence="8" key="1">
    <citation type="submission" date="2023-06" db="EMBL/GenBank/DDBJ databases">
        <title>Genome-scale phylogeny and comparative genomics of the fungal order Sordariales.</title>
        <authorList>
            <consortium name="Lawrence Berkeley National Laboratory"/>
            <person name="Hensen N."/>
            <person name="Bonometti L."/>
            <person name="Westerberg I."/>
            <person name="Brannstrom I.O."/>
            <person name="Guillou S."/>
            <person name="Cros-Aarteil S."/>
            <person name="Calhoun S."/>
            <person name="Haridas S."/>
            <person name="Kuo A."/>
            <person name="Mondo S."/>
            <person name="Pangilinan J."/>
            <person name="Riley R."/>
            <person name="LaButti K."/>
            <person name="Andreopoulos B."/>
            <person name="Lipzen A."/>
            <person name="Chen C."/>
            <person name="Yanf M."/>
            <person name="Daum C."/>
            <person name="Ng V."/>
            <person name="Clum A."/>
            <person name="Steindorff A."/>
            <person name="Ohm R."/>
            <person name="Martin F."/>
            <person name="Silar P."/>
            <person name="Natvig D."/>
            <person name="Lalanne C."/>
            <person name="Gautier V."/>
            <person name="Ament-velasquez S.L."/>
            <person name="Kruys A."/>
            <person name="Hutchinson M.I."/>
            <person name="Powell A.J."/>
            <person name="Barry K."/>
            <person name="Miller A.N."/>
            <person name="Grigoriev I.V."/>
            <person name="Debuchy R."/>
            <person name="Gladieux P."/>
            <person name="Thoren M.H."/>
            <person name="Johannesson H."/>
        </authorList>
    </citation>
    <scope>NUCLEOTIDE SEQUENCE</scope>
    <source>
        <strain evidence="8">SMH3187-1</strain>
    </source>
</reference>
<sequence length="884" mass="96634">MEEDKAKSEPPSTEATVLQHSYPSPTTDAPDSSFFNVNPPRNGMEQLSEQTEHNLPLALASLAAHQEQQDRENDHDFRELQALQFAQSTAEQHAHREELDGNVHAGQEHRVHHHQSDAADELRLAAQLSQDLAAAHQGQRQGSPQDHIHEQRQDASQPSHEEQQLQVDAAHAHAHAQAAMEQDRVDPDLQRHLQAELQNHDQQLRGALAGGGARPPPPSQYTPTASAAPQLPPLPSLELHPQFHMQDNTPPRKRSKVSRACDECRRKKIKCDAQSELVEQPCSNCRRSNAQCLFSRVPQKRGPSKGYIKELADRINQIEGKLGHSVETALENASRRSPAEVFPSPIPIDESRKRPFSSISGDGFPTPPPPPRTTAWPGEHRPIRPYISPEQPNTWAATELFHKAVPPPGFPEPSQLAPRPEANMLEGMPDGLPQAPSQGEPVRAIDDSQFTLYLNIIHPTFPILANSKERVQTLLSTCPAILQDAFCSALLSLVLVFSPQSGTGAQENGDSPPSTQQLLSQYESEQFDRSRGNDIVYFQTLVMTAIRSGTVGPLEREHEPDLSTIIGKAVGAGMSLRLFETVPELAPGHGLDVDSDDNVALRAWWAMVVFTQWNSVSRSVPVLVDQDTAVVLPGLRYITGDPVYDLARISRKITHLALLAKNVGPVDPDSLSGLIAIRFAAQLMESITEHPGGFEDPRHPSLHLAYWHATLLSDLVREATAPWTRLAHVVDAVAKMVDLLAANPHLLTPLTHHFVVLAALVLTELIRDEITRPKALLLSSALLGCGLPSSAPWTSDALGILARAVAEAKEGTVKPLQKLAELAATTDAPPPPEGDTAPVPVGGDAQVQGQNGKSKEHRFDAREILARGYLRSVEETVIAGQWQA</sequence>
<comment type="caution">
    <text evidence="8">The sequence shown here is derived from an EMBL/GenBank/DDBJ whole genome shotgun (WGS) entry which is preliminary data.</text>
</comment>
<dbReference type="AlphaFoldDB" id="A0AA40K2U0"/>
<keyword evidence="5" id="KW-0539">Nucleus</keyword>
<organism evidence="8 9">
    <name type="scientific">Schizothecium vesticola</name>
    <dbReference type="NCBI Taxonomy" id="314040"/>
    <lineage>
        <taxon>Eukaryota</taxon>
        <taxon>Fungi</taxon>
        <taxon>Dikarya</taxon>
        <taxon>Ascomycota</taxon>
        <taxon>Pezizomycotina</taxon>
        <taxon>Sordariomycetes</taxon>
        <taxon>Sordariomycetidae</taxon>
        <taxon>Sordariales</taxon>
        <taxon>Schizotheciaceae</taxon>
        <taxon>Schizothecium</taxon>
    </lineage>
</organism>
<accession>A0AA40K2U0</accession>
<dbReference type="SUPFAM" id="SSF57701">
    <property type="entry name" value="Zn2/Cys6 DNA-binding domain"/>
    <property type="match status" value="1"/>
</dbReference>
<feature type="region of interest" description="Disordered" evidence="6">
    <location>
        <begin position="206"/>
        <end position="255"/>
    </location>
</feature>
<dbReference type="PANTHER" id="PTHR31668">
    <property type="entry name" value="GLUCOSE TRANSPORT TRANSCRIPTION REGULATOR RGT1-RELATED-RELATED"/>
    <property type="match status" value="1"/>
</dbReference>
<dbReference type="InterPro" id="IPR050797">
    <property type="entry name" value="Carb_Metab_Trans_Reg"/>
</dbReference>
<name>A0AA40K2U0_9PEZI</name>